<evidence type="ECO:0000259" key="3">
    <source>
        <dbReference type="Pfam" id="PF07859"/>
    </source>
</evidence>
<organism evidence="4 5">
    <name type="scientific">Desulfosudis oleivorans (strain DSM 6200 / JCM 39069 / Hxd3)</name>
    <name type="common">Desulfococcus oleovorans</name>
    <dbReference type="NCBI Taxonomy" id="96561"/>
    <lineage>
        <taxon>Bacteria</taxon>
        <taxon>Pseudomonadati</taxon>
        <taxon>Thermodesulfobacteriota</taxon>
        <taxon>Desulfobacteria</taxon>
        <taxon>Desulfobacterales</taxon>
        <taxon>Desulfosudaceae</taxon>
        <taxon>Desulfosudis</taxon>
    </lineage>
</organism>
<keyword evidence="2 4" id="KW-0378">Hydrolase</keyword>
<dbReference type="AlphaFoldDB" id="A9A022"/>
<protein>
    <submittedName>
        <fullName evidence="4">Alpha/beta hydrolase fold-3 domain protein</fullName>
    </submittedName>
</protein>
<name>A9A022_DESOH</name>
<evidence type="ECO:0000256" key="1">
    <source>
        <dbReference type="ARBA" id="ARBA00010515"/>
    </source>
</evidence>
<dbReference type="Pfam" id="PF07859">
    <property type="entry name" value="Abhydrolase_3"/>
    <property type="match status" value="1"/>
</dbReference>
<dbReference type="EMBL" id="CP000859">
    <property type="protein sequence ID" value="ABW67422.1"/>
    <property type="molecule type" value="Genomic_DNA"/>
</dbReference>
<evidence type="ECO:0000256" key="2">
    <source>
        <dbReference type="ARBA" id="ARBA00022801"/>
    </source>
</evidence>
<feature type="domain" description="Alpha/beta hydrolase fold-3" evidence="3">
    <location>
        <begin position="80"/>
        <end position="280"/>
    </location>
</feature>
<dbReference type="InterPro" id="IPR029058">
    <property type="entry name" value="AB_hydrolase_fold"/>
</dbReference>
<dbReference type="InterPro" id="IPR050300">
    <property type="entry name" value="GDXG_lipolytic_enzyme"/>
</dbReference>
<dbReference type="Gene3D" id="3.40.50.1820">
    <property type="entry name" value="alpha/beta hydrolase"/>
    <property type="match status" value="1"/>
</dbReference>
<dbReference type="InterPro" id="IPR013094">
    <property type="entry name" value="AB_hydrolase_3"/>
</dbReference>
<dbReference type="HOGENOM" id="CLU_012494_13_1_7"/>
<dbReference type="eggNOG" id="COG0657">
    <property type="taxonomic scope" value="Bacteria"/>
</dbReference>
<dbReference type="PANTHER" id="PTHR48081">
    <property type="entry name" value="AB HYDROLASE SUPERFAMILY PROTEIN C4A8.06C"/>
    <property type="match status" value="1"/>
</dbReference>
<keyword evidence="5" id="KW-1185">Reference proteome</keyword>
<evidence type="ECO:0000313" key="4">
    <source>
        <dbReference type="EMBL" id="ABW67422.1"/>
    </source>
</evidence>
<dbReference type="KEGG" id="dol:Dole_1618"/>
<dbReference type="STRING" id="96561.Dole_1618"/>
<reference evidence="4 5" key="1">
    <citation type="submission" date="2007-10" db="EMBL/GenBank/DDBJ databases">
        <title>Complete sequence of Desulfococcus oleovorans Hxd3.</title>
        <authorList>
            <consortium name="US DOE Joint Genome Institute"/>
            <person name="Copeland A."/>
            <person name="Lucas S."/>
            <person name="Lapidus A."/>
            <person name="Barry K."/>
            <person name="Glavina del Rio T."/>
            <person name="Dalin E."/>
            <person name="Tice H."/>
            <person name="Pitluck S."/>
            <person name="Kiss H."/>
            <person name="Brettin T."/>
            <person name="Bruce D."/>
            <person name="Detter J.C."/>
            <person name="Han C."/>
            <person name="Schmutz J."/>
            <person name="Larimer F."/>
            <person name="Land M."/>
            <person name="Hauser L."/>
            <person name="Kyrpides N."/>
            <person name="Kim E."/>
            <person name="Wawrik B."/>
            <person name="Richardson P."/>
        </authorList>
    </citation>
    <scope>NUCLEOTIDE SEQUENCE [LARGE SCALE GENOMIC DNA]</scope>
    <source>
        <strain evidence="5">DSM 6200 / JCM 39069 / Hxd3</strain>
    </source>
</reference>
<evidence type="ECO:0000313" key="5">
    <source>
        <dbReference type="Proteomes" id="UP000008561"/>
    </source>
</evidence>
<proteinExistence type="inferred from homology"/>
<dbReference type="InterPro" id="IPR002168">
    <property type="entry name" value="Lipase_GDXG_HIS_AS"/>
</dbReference>
<sequence>MLSPNARLFNFYLKYCIKPIQVFLPTDRPFVMLGIRKVVNTGRRLINRVPAFVSIQQVDAGGVPGEWVTAGSAVDSKRIIFYLHGGGYFFCSPKTHRAITWRLSRETKARVLSLDYRMVPEYTVDECRTDAVSAYCWLLDQGHDPADIVIGGDSAGGGLTLLTLQALKQKEVPLPRAAFCLSPFADMSRTSPTFITNAKKSHLFHKNALRKVEAYLSTGRDPYDPAISPAFGDFSGLPPLFIQAADTELLLHDSLLVAKNALKAGVPVDLNIWHNLPHVFSVFADILPEGKRGIKQIAGFVNRHLS</sequence>
<dbReference type="Proteomes" id="UP000008561">
    <property type="component" value="Chromosome"/>
</dbReference>
<comment type="similarity">
    <text evidence="1">Belongs to the 'GDXG' lipolytic enzyme family.</text>
</comment>
<gene>
    <name evidence="4" type="ordered locus">Dole_1618</name>
</gene>
<dbReference type="SUPFAM" id="SSF53474">
    <property type="entry name" value="alpha/beta-Hydrolases"/>
    <property type="match status" value="1"/>
</dbReference>
<dbReference type="GO" id="GO:0016787">
    <property type="term" value="F:hydrolase activity"/>
    <property type="evidence" value="ECO:0007669"/>
    <property type="project" value="UniProtKB-KW"/>
</dbReference>
<accession>A9A022</accession>
<dbReference type="PROSITE" id="PS01173">
    <property type="entry name" value="LIPASE_GDXG_HIS"/>
    <property type="match status" value="1"/>
</dbReference>
<dbReference type="PANTHER" id="PTHR48081:SF8">
    <property type="entry name" value="ALPHA_BETA HYDROLASE FOLD-3 DOMAIN-CONTAINING PROTEIN-RELATED"/>
    <property type="match status" value="1"/>
</dbReference>